<accession>A0ACB7PEX6</accession>
<dbReference type="EMBL" id="JAGIZQ010000003">
    <property type="protein sequence ID" value="KAH6636869.1"/>
    <property type="molecule type" value="Genomic_DNA"/>
</dbReference>
<name>A0ACB7PEX6_9PEZI</name>
<dbReference type="Proteomes" id="UP000724584">
    <property type="component" value="Unassembled WGS sequence"/>
</dbReference>
<evidence type="ECO:0000313" key="2">
    <source>
        <dbReference type="Proteomes" id="UP000724584"/>
    </source>
</evidence>
<organism evidence="1 2">
    <name type="scientific">Chaetomium tenue</name>
    <dbReference type="NCBI Taxonomy" id="1854479"/>
    <lineage>
        <taxon>Eukaryota</taxon>
        <taxon>Fungi</taxon>
        <taxon>Dikarya</taxon>
        <taxon>Ascomycota</taxon>
        <taxon>Pezizomycotina</taxon>
        <taxon>Sordariomycetes</taxon>
        <taxon>Sordariomycetidae</taxon>
        <taxon>Sordariales</taxon>
        <taxon>Chaetomiaceae</taxon>
        <taxon>Chaetomium</taxon>
    </lineage>
</organism>
<protein>
    <submittedName>
        <fullName evidence="1">Uncharacterized protein</fullName>
    </submittedName>
</protein>
<comment type="caution">
    <text evidence="1">The sequence shown here is derived from an EMBL/GenBank/DDBJ whole genome shotgun (WGS) entry which is preliminary data.</text>
</comment>
<gene>
    <name evidence="1" type="ORF">F5144DRAFT_198954</name>
</gene>
<keyword evidence="2" id="KW-1185">Reference proteome</keyword>
<proteinExistence type="predicted"/>
<evidence type="ECO:0000313" key="1">
    <source>
        <dbReference type="EMBL" id="KAH6636869.1"/>
    </source>
</evidence>
<sequence length="73" mass="8339">MHIAQINANIVFSLVKPLRLDGQERPVTFKAESRATGEVNTPSVVWGMVSWCFVRLRWRAPENRKYGEVQAVP</sequence>
<reference evidence="1 2" key="1">
    <citation type="journal article" date="2021" name="Nat. Commun.">
        <title>Genetic determinants of endophytism in the Arabidopsis root mycobiome.</title>
        <authorList>
            <person name="Mesny F."/>
            <person name="Miyauchi S."/>
            <person name="Thiergart T."/>
            <person name="Pickel B."/>
            <person name="Atanasova L."/>
            <person name="Karlsson M."/>
            <person name="Huettel B."/>
            <person name="Barry K.W."/>
            <person name="Haridas S."/>
            <person name="Chen C."/>
            <person name="Bauer D."/>
            <person name="Andreopoulos W."/>
            <person name="Pangilinan J."/>
            <person name="LaButti K."/>
            <person name="Riley R."/>
            <person name="Lipzen A."/>
            <person name="Clum A."/>
            <person name="Drula E."/>
            <person name="Henrissat B."/>
            <person name="Kohler A."/>
            <person name="Grigoriev I.V."/>
            <person name="Martin F.M."/>
            <person name="Hacquard S."/>
        </authorList>
    </citation>
    <scope>NUCLEOTIDE SEQUENCE [LARGE SCALE GENOMIC DNA]</scope>
    <source>
        <strain evidence="1 2">MPI-SDFR-AT-0079</strain>
    </source>
</reference>